<evidence type="ECO:0000256" key="1">
    <source>
        <dbReference type="SAM" id="MobiDB-lite"/>
    </source>
</evidence>
<feature type="region of interest" description="Disordered" evidence="1">
    <location>
        <begin position="29"/>
        <end position="99"/>
    </location>
</feature>
<organism evidence="3 4">
    <name type="scientific">Phycomyces blakesleeanus (strain ATCC 8743b / DSM 1359 / FGSC 10004 / NBRC 33097 / NRRL 1555)</name>
    <dbReference type="NCBI Taxonomy" id="763407"/>
    <lineage>
        <taxon>Eukaryota</taxon>
        <taxon>Fungi</taxon>
        <taxon>Fungi incertae sedis</taxon>
        <taxon>Mucoromycota</taxon>
        <taxon>Mucoromycotina</taxon>
        <taxon>Mucoromycetes</taxon>
        <taxon>Mucorales</taxon>
        <taxon>Phycomycetaceae</taxon>
        <taxon>Phycomyces</taxon>
    </lineage>
</organism>
<dbReference type="OrthoDB" id="2289918at2759"/>
<evidence type="ECO:0000313" key="4">
    <source>
        <dbReference type="Proteomes" id="UP000077315"/>
    </source>
</evidence>
<dbReference type="InterPro" id="IPR028020">
    <property type="entry name" value="ASX_DEUBAD_dom"/>
</dbReference>
<feature type="compositionally biased region" description="Low complexity" evidence="1">
    <location>
        <begin position="45"/>
        <end position="57"/>
    </location>
</feature>
<feature type="compositionally biased region" description="Basic and acidic residues" evidence="1">
    <location>
        <begin position="66"/>
        <end position="77"/>
    </location>
</feature>
<dbReference type="AlphaFoldDB" id="A0A162TQK8"/>
<protein>
    <recommendedName>
        <fullName evidence="2">ASX DEUBAD domain-containing protein</fullName>
    </recommendedName>
</protein>
<keyword evidence="4" id="KW-1185">Reference proteome</keyword>
<dbReference type="Pfam" id="PF13919">
    <property type="entry name" value="ASXH"/>
    <property type="match status" value="1"/>
</dbReference>
<dbReference type="InParanoid" id="A0A162TQK8"/>
<dbReference type="RefSeq" id="XP_018287053.1">
    <property type="nucleotide sequence ID" value="XM_018432379.1"/>
</dbReference>
<reference evidence="4" key="1">
    <citation type="submission" date="2015-06" db="EMBL/GenBank/DDBJ databases">
        <title>Expansion of signal transduction pathways in fungi by whole-genome duplication.</title>
        <authorList>
            <consortium name="DOE Joint Genome Institute"/>
            <person name="Corrochano L.M."/>
            <person name="Kuo A."/>
            <person name="Marcet-Houben M."/>
            <person name="Polaino S."/>
            <person name="Salamov A."/>
            <person name="Villalobos J.M."/>
            <person name="Alvarez M.I."/>
            <person name="Avalos J."/>
            <person name="Benito E.P."/>
            <person name="Benoit I."/>
            <person name="Burger G."/>
            <person name="Camino L.P."/>
            <person name="Canovas D."/>
            <person name="Cerda-Olmedo E."/>
            <person name="Cheng J.-F."/>
            <person name="Dominguez A."/>
            <person name="Elias M."/>
            <person name="Eslava A.P."/>
            <person name="Glaser F."/>
            <person name="Grimwood J."/>
            <person name="Gutierrez G."/>
            <person name="Heitman J."/>
            <person name="Henrissat B."/>
            <person name="Iturriaga E.A."/>
            <person name="Lang B.F."/>
            <person name="Lavin J.L."/>
            <person name="Lee S."/>
            <person name="Li W."/>
            <person name="Lindquist E."/>
            <person name="Lopez-Garcia S."/>
            <person name="Luque E.M."/>
            <person name="Marcos A.T."/>
            <person name="Martin J."/>
            <person name="McCluskey K."/>
            <person name="Medina H.R."/>
            <person name="Miralles-Duran A."/>
            <person name="Miyazaki A."/>
            <person name="Munoz-Torres E."/>
            <person name="Oguiza J.A."/>
            <person name="Ohm R."/>
            <person name="Olmedo M."/>
            <person name="Orejas M."/>
            <person name="Ortiz-Castellanos L."/>
            <person name="Pisabarro A.G."/>
            <person name="Rodriguez-Romero J."/>
            <person name="Ruiz-Herrera J."/>
            <person name="Ruiz-Vazquez R."/>
            <person name="Sanz C."/>
            <person name="Schackwitz W."/>
            <person name="Schmutz J."/>
            <person name="Shahriari M."/>
            <person name="Shelest E."/>
            <person name="Silva-Franco F."/>
            <person name="Soanes D."/>
            <person name="Syed K."/>
            <person name="Tagua V.G."/>
            <person name="Talbot N.J."/>
            <person name="Thon M."/>
            <person name="De vries R.P."/>
            <person name="Wiebenga A."/>
            <person name="Yadav J.S."/>
            <person name="Braun E.L."/>
            <person name="Baker S."/>
            <person name="Garre V."/>
            <person name="Horwitz B."/>
            <person name="Torres-Martinez S."/>
            <person name="Idnurm A."/>
            <person name="Herrera-Estrella A."/>
            <person name="Gabaldon T."/>
            <person name="Grigoriev I.V."/>
        </authorList>
    </citation>
    <scope>NUCLEOTIDE SEQUENCE [LARGE SCALE GENOMIC DNA]</scope>
    <source>
        <strain evidence="4">NRRL 1555(-)</strain>
    </source>
</reference>
<evidence type="ECO:0000313" key="3">
    <source>
        <dbReference type="EMBL" id="OAD69013.1"/>
    </source>
</evidence>
<dbReference type="GeneID" id="28993285"/>
<accession>A0A162TQK8</accession>
<dbReference type="VEuPathDB" id="FungiDB:PHYBLDRAFT_150011"/>
<dbReference type="Proteomes" id="UP000077315">
    <property type="component" value="Unassembled WGS sequence"/>
</dbReference>
<evidence type="ECO:0000259" key="2">
    <source>
        <dbReference type="Pfam" id="PF13919"/>
    </source>
</evidence>
<feature type="compositionally biased region" description="Polar residues" evidence="1">
    <location>
        <begin position="29"/>
        <end position="44"/>
    </location>
</feature>
<gene>
    <name evidence="3" type="ORF">PHYBLDRAFT_150011</name>
</gene>
<feature type="domain" description="ASX DEUBAD" evidence="2">
    <location>
        <begin position="90"/>
        <end position="240"/>
    </location>
</feature>
<proteinExistence type="predicted"/>
<dbReference type="EMBL" id="KV440993">
    <property type="protein sequence ID" value="OAD69013.1"/>
    <property type="molecule type" value="Genomic_DNA"/>
</dbReference>
<sequence length="277" mass="31515">MSGRPAKVGCKAKHHVNYYEISSEGLYQDVSQTNEEMTPQTSEQVPETTLETPPLKTKVPKTKTPKSKEPKSKEPPKSRVTKKGAGKTTQSKSRPKKWTFDVLMHDPKSELGHADLQSKLNISRLQGFTEDELHELAAMLPICDRSYLTENGWIEECSIKKAQAYSESGTRMGLSSFALDQRNNVFWNNVRDWQNKLKDGEFSINNPKLKGAHNSVDSADNQANMEAPWKDDEFEAYWGERLERNEKLKRELEAKEEVPSLVVKKPRGRTPKAKKVI</sequence>
<name>A0A162TQK8_PHYB8</name>